<dbReference type="RefSeq" id="WP_141349364.1">
    <property type="nucleotide sequence ID" value="NZ_BJNV01000007.1"/>
</dbReference>
<dbReference type="Gene3D" id="2.40.50.100">
    <property type="match status" value="2"/>
</dbReference>
<comment type="subcellular location">
    <subcellularLocation>
        <location evidence="1">Cell envelope</location>
    </subcellularLocation>
</comment>
<keyword evidence="6" id="KW-1133">Transmembrane helix</keyword>
<name>A0A4Y4CVL0_ZOORA</name>
<dbReference type="Pfam" id="PF25954">
    <property type="entry name" value="Beta-barrel_RND_2"/>
    <property type="match status" value="1"/>
</dbReference>
<dbReference type="InterPro" id="IPR006143">
    <property type="entry name" value="RND_pump_MFP"/>
</dbReference>
<feature type="region of interest" description="Disordered" evidence="5">
    <location>
        <begin position="343"/>
        <end position="379"/>
    </location>
</feature>
<accession>A0A4Y4CVL0</accession>
<dbReference type="Pfam" id="PF25917">
    <property type="entry name" value="BSH_RND"/>
    <property type="match status" value="1"/>
</dbReference>
<evidence type="ECO:0000256" key="3">
    <source>
        <dbReference type="ARBA" id="ARBA00023054"/>
    </source>
</evidence>
<evidence type="ECO:0000259" key="7">
    <source>
        <dbReference type="Pfam" id="PF25917"/>
    </source>
</evidence>
<evidence type="ECO:0000256" key="6">
    <source>
        <dbReference type="SAM" id="Phobius"/>
    </source>
</evidence>
<dbReference type="InterPro" id="IPR058792">
    <property type="entry name" value="Beta-barrel_RND_2"/>
</dbReference>
<feature type="transmembrane region" description="Helical" evidence="6">
    <location>
        <begin position="30"/>
        <end position="48"/>
    </location>
</feature>
<dbReference type="AlphaFoldDB" id="A0A4Y4CVL0"/>
<dbReference type="InterPro" id="IPR050465">
    <property type="entry name" value="UPF0194_transport"/>
</dbReference>
<feature type="domain" description="CusB-like beta-barrel" evidence="8">
    <location>
        <begin position="251"/>
        <end position="327"/>
    </location>
</feature>
<evidence type="ECO:0000313" key="9">
    <source>
        <dbReference type="EMBL" id="GEC94620.1"/>
    </source>
</evidence>
<gene>
    <name evidence="9" type="ORF">ZRA01_06930</name>
</gene>
<evidence type="ECO:0000256" key="5">
    <source>
        <dbReference type="SAM" id="MobiDB-lite"/>
    </source>
</evidence>
<organism evidence="9 10">
    <name type="scientific">Zoogloea ramigera</name>
    <dbReference type="NCBI Taxonomy" id="350"/>
    <lineage>
        <taxon>Bacteria</taxon>
        <taxon>Pseudomonadati</taxon>
        <taxon>Pseudomonadota</taxon>
        <taxon>Betaproteobacteria</taxon>
        <taxon>Rhodocyclales</taxon>
        <taxon>Zoogloeaceae</taxon>
        <taxon>Zoogloea</taxon>
    </lineage>
</organism>
<dbReference type="SUPFAM" id="SSF111369">
    <property type="entry name" value="HlyD-like secretion proteins"/>
    <property type="match status" value="1"/>
</dbReference>
<dbReference type="Gene3D" id="2.40.30.170">
    <property type="match status" value="1"/>
</dbReference>
<dbReference type="GO" id="GO:0022857">
    <property type="term" value="F:transmembrane transporter activity"/>
    <property type="evidence" value="ECO:0007669"/>
    <property type="project" value="InterPro"/>
</dbReference>
<evidence type="ECO:0000259" key="8">
    <source>
        <dbReference type="Pfam" id="PF25954"/>
    </source>
</evidence>
<dbReference type="InterPro" id="IPR058625">
    <property type="entry name" value="MdtA-like_BSH"/>
</dbReference>
<keyword evidence="3 4" id="KW-0175">Coiled coil</keyword>
<feature type="domain" description="Multidrug resistance protein MdtA-like barrel-sandwich hybrid" evidence="7">
    <location>
        <begin position="82"/>
        <end position="240"/>
    </location>
</feature>
<sequence>MNTPKPTSPEALRELILKDGRRRLGGKARVALAVAGLGLAGLLAWALVGGNGNDGPRYLTQPVRKGELVINVSANGNLQPTNSVDVGSELSGIIETVFVDVNDRVKKGQVLARLDTSKLRDQVRQAKAEIAAAEARVGQARATVAETAASLARLQEVARLSGGKVPSKAELDAGQAAALRAVADQKAVEASVASARALLSTYEISLAKATIHSPIDGVVLTRKVEPGQTVAAAMTAPVLFTLAEDLRRMELQVDVDEADVGKVKEGQEARFHVDAWPGQNFPAKVTRVGWGSQTKDQVVSYLTILEVRNDELLLRPGMTATADITTARRADVLLVPNTALRFAPPAGRGQPKRSLLASLTPRPPSAGPKVASEAAPKDGSQTLWLLEGGQPRALRVTVLGSNGQVSEVRPVDAGSPLAPGAEVIVEAVVSKP</sequence>
<dbReference type="GO" id="GO:0030313">
    <property type="term" value="C:cell envelope"/>
    <property type="evidence" value="ECO:0007669"/>
    <property type="project" value="UniProtKB-SubCell"/>
</dbReference>
<feature type="coiled-coil region" evidence="4">
    <location>
        <begin position="116"/>
        <end position="143"/>
    </location>
</feature>
<keyword evidence="10" id="KW-1185">Reference proteome</keyword>
<dbReference type="Proteomes" id="UP000318422">
    <property type="component" value="Unassembled WGS sequence"/>
</dbReference>
<comment type="similarity">
    <text evidence="2">Belongs to the membrane fusion protein (MFP) (TC 8.A.1) family.</text>
</comment>
<comment type="caution">
    <text evidence="9">The sequence shown here is derived from an EMBL/GenBank/DDBJ whole genome shotgun (WGS) entry which is preliminary data.</text>
</comment>
<evidence type="ECO:0000256" key="1">
    <source>
        <dbReference type="ARBA" id="ARBA00004196"/>
    </source>
</evidence>
<keyword evidence="6" id="KW-0812">Transmembrane</keyword>
<evidence type="ECO:0000256" key="2">
    <source>
        <dbReference type="ARBA" id="ARBA00009477"/>
    </source>
</evidence>
<dbReference type="EMBL" id="BJNV01000007">
    <property type="protein sequence ID" value="GEC94620.1"/>
    <property type="molecule type" value="Genomic_DNA"/>
</dbReference>
<evidence type="ECO:0000313" key="10">
    <source>
        <dbReference type="Proteomes" id="UP000318422"/>
    </source>
</evidence>
<dbReference type="OrthoDB" id="9784484at2"/>
<keyword evidence="6" id="KW-0472">Membrane</keyword>
<evidence type="ECO:0000256" key="4">
    <source>
        <dbReference type="SAM" id="Coils"/>
    </source>
</evidence>
<dbReference type="PANTHER" id="PTHR32347:SF14">
    <property type="entry name" value="EFFLUX SYSTEM COMPONENT YKNX-RELATED"/>
    <property type="match status" value="1"/>
</dbReference>
<dbReference type="GO" id="GO:0016020">
    <property type="term" value="C:membrane"/>
    <property type="evidence" value="ECO:0007669"/>
    <property type="project" value="InterPro"/>
</dbReference>
<reference evidence="9 10" key="1">
    <citation type="submission" date="2019-06" db="EMBL/GenBank/DDBJ databases">
        <title>Whole genome shotgun sequence of Zoogloea ramigera NBRC 15342.</title>
        <authorList>
            <person name="Hosoyama A."/>
            <person name="Uohara A."/>
            <person name="Ohji S."/>
            <person name="Ichikawa N."/>
        </authorList>
    </citation>
    <scope>NUCLEOTIDE SEQUENCE [LARGE SCALE GENOMIC DNA]</scope>
    <source>
        <strain evidence="9 10">NBRC 15342</strain>
    </source>
</reference>
<dbReference type="NCBIfam" id="TIGR01730">
    <property type="entry name" value="RND_mfp"/>
    <property type="match status" value="1"/>
</dbReference>
<dbReference type="PANTHER" id="PTHR32347">
    <property type="entry name" value="EFFLUX SYSTEM COMPONENT YKNX-RELATED"/>
    <property type="match status" value="1"/>
</dbReference>
<protein>
    <submittedName>
        <fullName evidence="9">Secretion protein HlyD</fullName>
    </submittedName>
</protein>
<proteinExistence type="inferred from homology"/>